<feature type="transmembrane region" description="Helical" evidence="6">
    <location>
        <begin position="305"/>
        <end position="325"/>
    </location>
</feature>
<feature type="compositionally biased region" description="Basic and acidic residues" evidence="5">
    <location>
        <begin position="616"/>
        <end position="626"/>
    </location>
</feature>
<accession>A0A6A3KRB7</accession>
<evidence type="ECO:0000256" key="3">
    <source>
        <dbReference type="ARBA" id="ARBA00022989"/>
    </source>
</evidence>
<organism evidence="7 8">
    <name type="scientific">Phytophthora rubi</name>
    <dbReference type="NCBI Taxonomy" id="129364"/>
    <lineage>
        <taxon>Eukaryota</taxon>
        <taxon>Sar</taxon>
        <taxon>Stramenopiles</taxon>
        <taxon>Oomycota</taxon>
        <taxon>Peronosporomycetes</taxon>
        <taxon>Peronosporales</taxon>
        <taxon>Peronosporaceae</taxon>
        <taxon>Phytophthora</taxon>
    </lineage>
</organism>
<gene>
    <name evidence="7" type="ORF">PR002_g15528</name>
</gene>
<dbReference type="GO" id="GO:0016020">
    <property type="term" value="C:membrane"/>
    <property type="evidence" value="ECO:0007669"/>
    <property type="project" value="UniProtKB-SubCell"/>
</dbReference>
<feature type="region of interest" description="Disordered" evidence="5">
    <location>
        <begin position="684"/>
        <end position="709"/>
    </location>
</feature>
<evidence type="ECO:0000313" key="8">
    <source>
        <dbReference type="Proteomes" id="UP000435112"/>
    </source>
</evidence>
<dbReference type="OrthoDB" id="167205at2759"/>
<evidence type="ECO:0000256" key="4">
    <source>
        <dbReference type="ARBA" id="ARBA00023136"/>
    </source>
</evidence>
<feature type="compositionally biased region" description="Low complexity" evidence="5">
    <location>
        <begin position="700"/>
        <end position="709"/>
    </location>
</feature>
<sequence>MKGTIPNRYKWDQVLLQISANGCPPLSPTPEYGTDAFVVATRWGKKPAQDEHRLAAPVRIAPPPASARTPSRPLLVAMKVRRGSSSRLRQAAGLLLATSALASANTAPSLYDYKYDGTTTYCYWMDQGMQVSNFDFAYVLQEGTGSDCPLSVSLEQATTGTILAGSEVEYAFTATLNLNDNAFNLTELQTTVPDPTTGLPMQIGHANIHTCSRSTVCDIFRTGSSRKIADQETSNFTSAGTASFRQKISYSSAGERNVFAHIILPPKDYLQESYHFITFITTNVENSSTSVADTQSSGLSTGATVGLVIGGVAIVVAVIISVVFYRRKRRPGDGTDHFRNSGFGLPASYVANKSKSHLDWNAEPEVRVASHGSGWKDNYSAGDRSQASRGPGLNASALAFNTDRLSRQNKTVSSSGSLHSSRGPGDSGMMYNNYETPVQRSGNNFNAVDPFNRSQSMYPDDSMYDDGESRIIEEDPNLEYGRTPDLETFGIGGVQPSFESETSMGTSFGYNTDETHFAQPNFNPLLNGYGRESDMSSMGGNDEFTMYEQPRTRGNTLDAMLSTVPGDQGSESGDVRESVSSIGTVDFTQDEPSVRSQKPITFEPLDETLTLSGYGKAKEGDSDLAKSNEFTNTNSSESTEFVLHDSNVEFPTSNANADTVNRTSDVASTDFGASGTTDIVSKSDYETSSKADSHSDYDEGSSFSSGLEGSSFNSDLTGSSYSTGLTGSSYGTDATGNSYSTDLEDSALDATKTKTGLNDTQSTYEFDDKSFRASDSFTTSASDDDPTSGEGLRPRRVSLADGESYEF</sequence>
<evidence type="ECO:0000256" key="5">
    <source>
        <dbReference type="SAM" id="MobiDB-lite"/>
    </source>
</evidence>
<evidence type="ECO:0000313" key="7">
    <source>
        <dbReference type="EMBL" id="KAE9009792.1"/>
    </source>
</evidence>
<dbReference type="PANTHER" id="PTHR15549:SF30">
    <property type="entry name" value="MID2 DOMAIN-CONTAINING PROTEIN"/>
    <property type="match status" value="1"/>
</dbReference>
<dbReference type="EMBL" id="QXFU01001134">
    <property type="protein sequence ID" value="KAE9009792.1"/>
    <property type="molecule type" value="Genomic_DNA"/>
</dbReference>
<protein>
    <submittedName>
        <fullName evidence="7">Uncharacterized protein</fullName>
    </submittedName>
</protein>
<evidence type="ECO:0000256" key="1">
    <source>
        <dbReference type="ARBA" id="ARBA00004167"/>
    </source>
</evidence>
<comment type="subcellular location">
    <subcellularLocation>
        <location evidence="1">Membrane</location>
        <topology evidence="1">Single-pass membrane protein</topology>
    </subcellularLocation>
</comment>
<dbReference type="GO" id="GO:0071944">
    <property type="term" value="C:cell periphery"/>
    <property type="evidence" value="ECO:0007669"/>
    <property type="project" value="UniProtKB-ARBA"/>
</dbReference>
<evidence type="ECO:0000256" key="6">
    <source>
        <dbReference type="SAM" id="Phobius"/>
    </source>
</evidence>
<keyword evidence="3 6" id="KW-1133">Transmembrane helix</keyword>
<keyword evidence="4 6" id="KW-0472">Membrane</keyword>
<evidence type="ECO:0000256" key="2">
    <source>
        <dbReference type="ARBA" id="ARBA00022692"/>
    </source>
</evidence>
<feature type="region of interest" description="Disordered" evidence="5">
    <location>
        <begin position="774"/>
        <end position="807"/>
    </location>
</feature>
<dbReference type="AlphaFoldDB" id="A0A6A3KRB7"/>
<name>A0A6A3KRB7_9STRA</name>
<feature type="region of interest" description="Disordered" evidence="5">
    <location>
        <begin position="613"/>
        <end position="639"/>
    </location>
</feature>
<dbReference type="PANTHER" id="PTHR15549">
    <property type="entry name" value="PAIRED IMMUNOGLOBULIN-LIKE TYPE 2 RECEPTOR"/>
    <property type="match status" value="1"/>
</dbReference>
<reference evidence="7 8" key="1">
    <citation type="submission" date="2018-09" db="EMBL/GenBank/DDBJ databases">
        <title>Genomic investigation of the strawberry pathogen Phytophthora fragariae indicates pathogenicity is determined by transcriptional variation in three key races.</title>
        <authorList>
            <person name="Adams T.M."/>
            <person name="Armitage A.D."/>
            <person name="Sobczyk M.K."/>
            <person name="Bates H.J."/>
            <person name="Dunwell J.M."/>
            <person name="Nellist C.F."/>
            <person name="Harrison R.J."/>
        </authorList>
    </citation>
    <scope>NUCLEOTIDE SEQUENCE [LARGE SCALE GENOMIC DNA]</scope>
    <source>
        <strain evidence="7 8">SCRP324</strain>
    </source>
</reference>
<keyword evidence="2 6" id="KW-0812">Transmembrane</keyword>
<feature type="compositionally biased region" description="Low complexity" evidence="5">
    <location>
        <begin position="627"/>
        <end position="639"/>
    </location>
</feature>
<comment type="caution">
    <text evidence="7">The sequence shown here is derived from an EMBL/GenBank/DDBJ whole genome shotgun (WGS) entry which is preliminary data.</text>
</comment>
<feature type="region of interest" description="Disordered" evidence="5">
    <location>
        <begin position="371"/>
        <end position="429"/>
    </location>
</feature>
<feature type="compositionally biased region" description="Basic and acidic residues" evidence="5">
    <location>
        <begin position="684"/>
        <end position="697"/>
    </location>
</feature>
<dbReference type="Proteomes" id="UP000435112">
    <property type="component" value="Unassembled WGS sequence"/>
</dbReference>
<proteinExistence type="predicted"/>
<dbReference type="InterPro" id="IPR051694">
    <property type="entry name" value="Immunoregulatory_rcpt-like"/>
</dbReference>